<feature type="chain" id="PRO_5003256569" evidence="2">
    <location>
        <begin position="23"/>
        <end position="358"/>
    </location>
</feature>
<evidence type="ECO:0000313" key="3">
    <source>
        <dbReference type="EMBL" id="ADY60097.1"/>
    </source>
</evidence>
<feature type="compositionally biased region" description="Basic and acidic residues" evidence="1">
    <location>
        <begin position="186"/>
        <end position="204"/>
    </location>
</feature>
<keyword evidence="2" id="KW-0732">Signal</keyword>
<protein>
    <submittedName>
        <fullName evidence="3">Uncharacterized protein</fullName>
    </submittedName>
</protein>
<dbReference type="InterPro" id="IPR003787">
    <property type="entry name" value="Sulphur_relay_DsrE/F-like"/>
</dbReference>
<organism evidence="3 4">
    <name type="scientific">Rubinisphaera brasiliensis (strain ATCC 49424 / DSM 5305 / JCM 21570 / IAM 15109 / NBRC 103401 / IFAM 1448)</name>
    <name type="common">Planctomyces brasiliensis</name>
    <dbReference type="NCBI Taxonomy" id="756272"/>
    <lineage>
        <taxon>Bacteria</taxon>
        <taxon>Pseudomonadati</taxon>
        <taxon>Planctomycetota</taxon>
        <taxon>Planctomycetia</taxon>
        <taxon>Planctomycetales</taxon>
        <taxon>Planctomycetaceae</taxon>
        <taxon>Rubinisphaera</taxon>
    </lineage>
</organism>
<dbReference type="EMBL" id="CP002546">
    <property type="protein sequence ID" value="ADY60097.1"/>
    <property type="molecule type" value="Genomic_DNA"/>
</dbReference>
<dbReference type="InterPro" id="IPR027396">
    <property type="entry name" value="DsrEFH-like"/>
</dbReference>
<feature type="region of interest" description="Disordered" evidence="1">
    <location>
        <begin position="186"/>
        <end position="208"/>
    </location>
</feature>
<proteinExistence type="predicted"/>
<dbReference type="AlphaFoldDB" id="F0SPU7"/>
<dbReference type="OrthoDB" id="254108at2"/>
<dbReference type="RefSeq" id="WP_013628821.1">
    <property type="nucleotide sequence ID" value="NC_015174.1"/>
</dbReference>
<dbReference type="HOGENOM" id="CLU_773586_0_0_0"/>
<evidence type="ECO:0000256" key="1">
    <source>
        <dbReference type="SAM" id="MobiDB-lite"/>
    </source>
</evidence>
<dbReference type="SUPFAM" id="SSF75169">
    <property type="entry name" value="DsrEFH-like"/>
    <property type="match status" value="1"/>
</dbReference>
<dbReference type="KEGG" id="pbs:Plabr_2496"/>
<feature type="signal peptide" evidence="2">
    <location>
        <begin position="1"/>
        <end position="22"/>
    </location>
</feature>
<feature type="region of interest" description="Disordered" evidence="1">
    <location>
        <begin position="25"/>
        <end position="62"/>
    </location>
</feature>
<dbReference type="Pfam" id="PF02635">
    <property type="entry name" value="DsrE"/>
    <property type="match status" value="1"/>
</dbReference>
<dbReference type="eggNOG" id="COG1416">
    <property type="taxonomic scope" value="Bacteria"/>
</dbReference>
<reference evidence="4" key="1">
    <citation type="submission" date="2011-02" db="EMBL/GenBank/DDBJ databases">
        <title>The complete genome of Planctomyces brasiliensis DSM 5305.</title>
        <authorList>
            <person name="Lucas S."/>
            <person name="Copeland A."/>
            <person name="Lapidus A."/>
            <person name="Bruce D."/>
            <person name="Goodwin L."/>
            <person name="Pitluck S."/>
            <person name="Kyrpides N."/>
            <person name="Mavromatis K."/>
            <person name="Pagani I."/>
            <person name="Ivanova N."/>
            <person name="Ovchinnikova G."/>
            <person name="Lu M."/>
            <person name="Detter J.C."/>
            <person name="Han C."/>
            <person name="Land M."/>
            <person name="Hauser L."/>
            <person name="Markowitz V."/>
            <person name="Cheng J.-F."/>
            <person name="Hugenholtz P."/>
            <person name="Woyke T."/>
            <person name="Wu D."/>
            <person name="Tindall B."/>
            <person name="Pomrenke H.G."/>
            <person name="Brambilla E."/>
            <person name="Klenk H.-P."/>
            <person name="Eisen J.A."/>
        </authorList>
    </citation>
    <scope>NUCLEOTIDE SEQUENCE [LARGE SCALE GENOMIC DNA]</scope>
    <source>
        <strain evidence="4">ATCC 49424 / DSM 5305 / JCM 21570 / NBRC 103401 / IFAM 1448</strain>
    </source>
</reference>
<dbReference type="Gene3D" id="3.40.1260.10">
    <property type="entry name" value="DsrEFH-like"/>
    <property type="match status" value="1"/>
</dbReference>
<feature type="compositionally biased region" description="Gly residues" evidence="1">
    <location>
        <begin position="25"/>
        <end position="58"/>
    </location>
</feature>
<dbReference type="Proteomes" id="UP000006860">
    <property type="component" value="Chromosome"/>
</dbReference>
<evidence type="ECO:0000313" key="4">
    <source>
        <dbReference type="Proteomes" id="UP000006860"/>
    </source>
</evidence>
<dbReference type="PANTHER" id="PTHR37691">
    <property type="entry name" value="BLR3518 PROTEIN"/>
    <property type="match status" value="1"/>
</dbReference>
<dbReference type="PANTHER" id="PTHR37691:SF1">
    <property type="entry name" value="BLR3518 PROTEIN"/>
    <property type="match status" value="1"/>
</dbReference>
<sequence>MKASRLLLGLTLFASLTAIVIAQGPGHGQRGFRGGRESQGGGPGPGAHSGGHGRGMQGRGPDAQFAEDREVFHLLLEHHEQIRRKVTNRADGVETLTESDNPEIVTRIQEHVGQMAKRVHEGNPIRMRDPLFAELFRHADEIKIDYEKTPKGVKVTETSDNPDVVRLIQAHAEVVSGFVKRGFEEASRRHEVPGTEPTGDKKEASPVIPGHGAVIRLPDAAHQPRAGTKIVVDITRGSEPDELNSAFEKVAKYLNIFAAAGNEPAEVKLAVVLHGGATLAALHDEAYEAEFGLAKNPNLPLLRQLHLAGAELYVCGQSLHSEGKAEGDVAICTQIAVSALTANVNLQNEGYAYIPLGK</sequence>
<name>F0SPU7_RUBBR</name>
<dbReference type="STRING" id="756272.Plabr_2496"/>
<gene>
    <name evidence="3" type="ordered locus">Plabr_2496</name>
</gene>
<accession>F0SPU7</accession>
<keyword evidence="4" id="KW-1185">Reference proteome</keyword>
<evidence type="ECO:0000256" key="2">
    <source>
        <dbReference type="SAM" id="SignalP"/>
    </source>
</evidence>